<dbReference type="GO" id="GO:0004523">
    <property type="term" value="F:RNA-DNA hybrid ribonuclease activity"/>
    <property type="evidence" value="ECO:0007669"/>
    <property type="project" value="InterPro"/>
</dbReference>
<sequence length="406" mass="46078">MGSNEERDGHLYKGCRWLVTKNSNLNIWHNNWTNGGPLRKLIQGPISQEANRLKVKDIMLDVGWDWEKLTFELPDEVKGLIRAIPTSTLGGGSDKLAWAGSPNGLFDVKSAYGITMESSNTSSFLASWIWKADLLPKIRMFLWLCAHSSIGVKVCLEKRGVVQDEVCPVCCNGVLTILHALRHYTHLKQVWNQLGFTASNFDFWHYNLLDWLSLNVRSNDKLHDMGLPWKIVFPFALWNIWKSRNELVFNRKGRSPILAVDVVYQAEYLHCVATPRMQTRRVIRCIRWERPEQGWKKLNTDGSCIGLHSLAGCGGLVRNANGQWVVGFSKRIGVTSSFAIELWGLREGLKLCCNLNIHCLGVEMDAKSIVDVLGNPDYVTNIISTILDGCKQLITRFHQVCIKHCF</sequence>
<comment type="caution">
    <text evidence="3">The sequence shown here is derived from an EMBL/GenBank/DDBJ whole genome shotgun (WGS) entry which is preliminary data.</text>
</comment>
<organism evidence="3 4">
    <name type="scientific">Lithocarpus litseifolius</name>
    <dbReference type="NCBI Taxonomy" id="425828"/>
    <lineage>
        <taxon>Eukaryota</taxon>
        <taxon>Viridiplantae</taxon>
        <taxon>Streptophyta</taxon>
        <taxon>Embryophyta</taxon>
        <taxon>Tracheophyta</taxon>
        <taxon>Spermatophyta</taxon>
        <taxon>Magnoliopsida</taxon>
        <taxon>eudicotyledons</taxon>
        <taxon>Gunneridae</taxon>
        <taxon>Pentapetalae</taxon>
        <taxon>rosids</taxon>
        <taxon>fabids</taxon>
        <taxon>Fagales</taxon>
        <taxon>Fagaceae</taxon>
        <taxon>Lithocarpus</taxon>
    </lineage>
</organism>
<protein>
    <recommendedName>
        <fullName evidence="5">RNase H type-1 domain-containing protein</fullName>
    </recommendedName>
</protein>
<dbReference type="Gene3D" id="3.30.420.10">
    <property type="entry name" value="Ribonuclease H-like superfamily/Ribonuclease H"/>
    <property type="match status" value="1"/>
</dbReference>
<dbReference type="AlphaFoldDB" id="A0AAW2D3N7"/>
<dbReference type="InterPro" id="IPR002156">
    <property type="entry name" value="RNaseH_domain"/>
</dbReference>
<accession>A0AAW2D3N7</accession>
<evidence type="ECO:0000313" key="4">
    <source>
        <dbReference type="Proteomes" id="UP001459277"/>
    </source>
</evidence>
<dbReference type="InterPro" id="IPR012337">
    <property type="entry name" value="RNaseH-like_sf"/>
</dbReference>
<dbReference type="InterPro" id="IPR053151">
    <property type="entry name" value="RNase_H-like"/>
</dbReference>
<feature type="domain" description="RNase H type-1" evidence="1">
    <location>
        <begin position="299"/>
        <end position="404"/>
    </location>
</feature>
<gene>
    <name evidence="3" type="ORF">SO802_011526</name>
</gene>
<evidence type="ECO:0000259" key="1">
    <source>
        <dbReference type="Pfam" id="PF13456"/>
    </source>
</evidence>
<evidence type="ECO:0000259" key="2">
    <source>
        <dbReference type="Pfam" id="PF13966"/>
    </source>
</evidence>
<dbReference type="EMBL" id="JAZDWU010000004">
    <property type="protein sequence ID" value="KAL0003965.1"/>
    <property type="molecule type" value="Genomic_DNA"/>
</dbReference>
<dbReference type="Pfam" id="PF13966">
    <property type="entry name" value="zf-RVT"/>
    <property type="match status" value="1"/>
</dbReference>
<evidence type="ECO:0000313" key="3">
    <source>
        <dbReference type="EMBL" id="KAL0003965.1"/>
    </source>
</evidence>
<dbReference type="GO" id="GO:0003676">
    <property type="term" value="F:nucleic acid binding"/>
    <property type="evidence" value="ECO:0007669"/>
    <property type="project" value="InterPro"/>
</dbReference>
<dbReference type="CDD" id="cd06222">
    <property type="entry name" value="RNase_H_like"/>
    <property type="match status" value="1"/>
</dbReference>
<proteinExistence type="predicted"/>
<dbReference type="Pfam" id="PF13456">
    <property type="entry name" value="RVT_3"/>
    <property type="match status" value="1"/>
</dbReference>
<keyword evidence="4" id="KW-1185">Reference proteome</keyword>
<dbReference type="Proteomes" id="UP001459277">
    <property type="component" value="Unassembled WGS sequence"/>
</dbReference>
<evidence type="ECO:0008006" key="5">
    <source>
        <dbReference type="Google" id="ProtNLM"/>
    </source>
</evidence>
<dbReference type="PANTHER" id="PTHR47723">
    <property type="entry name" value="OS05G0353850 PROTEIN"/>
    <property type="match status" value="1"/>
</dbReference>
<dbReference type="SUPFAM" id="SSF53098">
    <property type="entry name" value="Ribonuclease H-like"/>
    <property type="match status" value="1"/>
</dbReference>
<reference evidence="3 4" key="1">
    <citation type="submission" date="2024-01" db="EMBL/GenBank/DDBJ databases">
        <title>A telomere-to-telomere, gap-free genome of sweet tea (Lithocarpus litseifolius).</title>
        <authorList>
            <person name="Zhou J."/>
        </authorList>
    </citation>
    <scope>NUCLEOTIDE SEQUENCE [LARGE SCALE GENOMIC DNA]</scope>
    <source>
        <strain evidence="3">Zhou-2022a</strain>
        <tissue evidence="3">Leaf</tissue>
    </source>
</reference>
<name>A0AAW2D3N7_9ROSI</name>
<dbReference type="InterPro" id="IPR044730">
    <property type="entry name" value="RNase_H-like_dom_plant"/>
</dbReference>
<dbReference type="PANTHER" id="PTHR47723:SF20">
    <property type="entry name" value="RNASE H TYPE-1 DOMAIN-CONTAINING PROTEIN"/>
    <property type="match status" value="1"/>
</dbReference>
<dbReference type="InterPro" id="IPR026960">
    <property type="entry name" value="RVT-Znf"/>
</dbReference>
<feature type="domain" description="Reverse transcriptase zinc-binding" evidence="2">
    <location>
        <begin position="106"/>
        <end position="191"/>
    </location>
</feature>
<dbReference type="InterPro" id="IPR036397">
    <property type="entry name" value="RNaseH_sf"/>
</dbReference>